<organism evidence="1 2">
    <name type="scientific">Candidatus Campbellbacteria bacterium CG22_combo_CG10-13_8_21_14_all_36_13</name>
    <dbReference type="NCBI Taxonomy" id="1974529"/>
    <lineage>
        <taxon>Bacteria</taxon>
        <taxon>Candidatus Campbelliibacteriota</taxon>
    </lineage>
</organism>
<evidence type="ECO:0000313" key="1">
    <source>
        <dbReference type="EMBL" id="PIP87256.1"/>
    </source>
</evidence>
<dbReference type="AlphaFoldDB" id="A0A2H0DYK3"/>
<dbReference type="EMBL" id="PCTT01000014">
    <property type="protein sequence ID" value="PIP87256.1"/>
    <property type="molecule type" value="Genomic_DNA"/>
</dbReference>
<accession>A0A2H0DYK3</accession>
<dbReference type="Proteomes" id="UP000231143">
    <property type="component" value="Unassembled WGS sequence"/>
</dbReference>
<proteinExistence type="predicted"/>
<evidence type="ECO:0000313" key="2">
    <source>
        <dbReference type="Proteomes" id="UP000231143"/>
    </source>
</evidence>
<evidence type="ECO:0008006" key="3">
    <source>
        <dbReference type="Google" id="ProtNLM"/>
    </source>
</evidence>
<dbReference type="Gene3D" id="3.30.420.40">
    <property type="match status" value="1"/>
</dbReference>
<name>A0A2H0DYK3_9BACT</name>
<gene>
    <name evidence="1" type="ORF">COW81_01205</name>
</gene>
<protein>
    <recommendedName>
        <fullName evidence="3">SHS2 domain-containing protein</fullName>
    </recommendedName>
</protein>
<comment type="caution">
    <text evidence="1">The sequence shown here is derived from an EMBL/GenBank/DDBJ whole genome shotgun (WGS) entry which is preliminary data.</text>
</comment>
<reference evidence="1 2" key="1">
    <citation type="submission" date="2017-09" db="EMBL/GenBank/DDBJ databases">
        <title>Depth-based differentiation of microbial function through sediment-hosted aquifers and enrichment of novel symbionts in the deep terrestrial subsurface.</title>
        <authorList>
            <person name="Probst A.J."/>
            <person name="Ladd B."/>
            <person name="Jarett J.K."/>
            <person name="Geller-Mcgrath D.E."/>
            <person name="Sieber C.M."/>
            <person name="Emerson J.B."/>
            <person name="Anantharaman K."/>
            <person name="Thomas B.C."/>
            <person name="Malmstrom R."/>
            <person name="Stieglmeier M."/>
            <person name="Klingl A."/>
            <person name="Woyke T."/>
            <person name="Ryan C.M."/>
            <person name="Banfield J.F."/>
        </authorList>
    </citation>
    <scope>NUCLEOTIDE SEQUENCE [LARGE SCALE GENOMIC DNA]</scope>
    <source>
        <strain evidence="1">CG22_combo_CG10-13_8_21_14_all_36_13</strain>
    </source>
</reference>
<sequence>MFSWLFSNKKNKKELSIIFDIGSGSVGAALVELSYFNKPTILYSTRKDIAFKEEVNPDKLLSSMKIAMESVALNVQKIGFKNEALVRLKNKDIGTIYCVFSSPWYLAQPKKITQTYKDKKSITNGFIKKILEKEEEEFLEKTANEYTNKHEEELYLLEHIITNIEVDGYEIQSIKGQEAKNIKLSIFSSLIPEKVANTAISVVSSVFHTDNLHLHSFSIVSFGVVRDVLDLADFIFLDISGEVTEVNLISRGELVESGSFPFGINTHARLLSKKLKTNPDEALSRISSIGDKKRDVLVFGDIEKNTINETNEEWNKQFSLLVSKFSEKYTLSPNIVFTVDEKFINFFEDSLKSDTIKNLVSYGNNPNIISITNDFLMEYLYISKSVKLDPFISIETLFFNTSHENYDKKDFATFNK</sequence>